<keyword evidence="26" id="KW-1185">Reference proteome</keyword>
<dbReference type="SUPFAM" id="SSF90193">
    <property type="entry name" value="Notch domain"/>
    <property type="match status" value="3"/>
</dbReference>
<dbReference type="PANTHER" id="PTHR45836:SF23">
    <property type="entry name" value="NEUROGENIC LOCUS NOTCH HOMOLOG PROTEIN 1"/>
    <property type="match status" value="1"/>
</dbReference>
<evidence type="ECO:0000256" key="12">
    <source>
        <dbReference type="ARBA" id="ARBA00023015"/>
    </source>
</evidence>
<feature type="domain" description="EGF-like" evidence="23">
    <location>
        <begin position="1"/>
        <end position="18"/>
    </location>
</feature>
<evidence type="ECO:0000256" key="22">
    <source>
        <dbReference type="SAM" id="Phobius"/>
    </source>
</evidence>
<keyword evidence="9" id="KW-0221">Differentiation</keyword>
<evidence type="ECO:0000256" key="17">
    <source>
        <dbReference type="ARBA" id="ARBA00023163"/>
    </source>
</evidence>
<keyword evidence="6 22" id="KW-0812">Transmembrane</keyword>
<dbReference type="AlphaFoldDB" id="E9HEP8"/>
<dbReference type="Pfam" id="PF06816">
    <property type="entry name" value="NOD"/>
    <property type="match status" value="1"/>
</dbReference>
<keyword evidence="3" id="KW-0217">Developmental protein</keyword>
<protein>
    <recommendedName>
        <fullName evidence="27">EGF-like domain-containing protein</fullName>
    </recommendedName>
</protein>
<dbReference type="PRINTS" id="PR01452">
    <property type="entry name" value="LNOTCHREPEAT"/>
</dbReference>
<organism evidence="25 26">
    <name type="scientific">Daphnia pulex</name>
    <name type="common">Water flea</name>
    <dbReference type="NCBI Taxonomy" id="6669"/>
    <lineage>
        <taxon>Eukaryota</taxon>
        <taxon>Metazoa</taxon>
        <taxon>Ecdysozoa</taxon>
        <taxon>Arthropoda</taxon>
        <taxon>Crustacea</taxon>
        <taxon>Branchiopoda</taxon>
        <taxon>Diplostraca</taxon>
        <taxon>Cladocera</taxon>
        <taxon>Anomopoda</taxon>
        <taxon>Daphniidae</taxon>
        <taxon>Daphnia</taxon>
    </lineage>
</organism>
<dbReference type="EMBL" id="GL732630">
    <property type="protein sequence ID" value="EFX69806.1"/>
    <property type="molecule type" value="Genomic_DNA"/>
</dbReference>
<keyword evidence="7" id="KW-0732">Signal</keyword>
<gene>
    <name evidence="25" type="ORF">DAPPUDRAFT_113314</name>
</gene>
<evidence type="ECO:0000313" key="26">
    <source>
        <dbReference type="Proteomes" id="UP000000305"/>
    </source>
</evidence>
<dbReference type="Pfam" id="PF07684">
    <property type="entry name" value="NODP"/>
    <property type="match status" value="1"/>
</dbReference>
<comment type="caution">
    <text evidence="20">Lacks conserved residue(s) required for the propagation of feature annotation.</text>
</comment>
<dbReference type="HOGENOM" id="CLU_686206_0_0_1"/>
<dbReference type="PROSITE" id="PS50258">
    <property type="entry name" value="LNR"/>
    <property type="match status" value="3"/>
</dbReference>
<dbReference type="STRING" id="6669.E9HEP8"/>
<feature type="disulfide bond" evidence="20">
    <location>
        <begin position="8"/>
        <end position="17"/>
    </location>
</feature>
<dbReference type="Pfam" id="PF00066">
    <property type="entry name" value="Notch"/>
    <property type="match status" value="3"/>
</dbReference>
<dbReference type="InParanoid" id="E9HEP8"/>
<feature type="region of interest" description="Disordered" evidence="21">
    <location>
        <begin position="354"/>
        <end position="402"/>
    </location>
</feature>
<dbReference type="SMART" id="SM01338">
    <property type="entry name" value="NOD"/>
    <property type="match status" value="1"/>
</dbReference>
<evidence type="ECO:0000256" key="3">
    <source>
        <dbReference type="ARBA" id="ARBA00022473"/>
    </source>
</evidence>
<dbReference type="InterPro" id="IPR010660">
    <property type="entry name" value="Notch_NOD_dom"/>
</dbReference>
<keyword evidence="18" id="KW-0325">Glycoprotein</keyword>
<feature type="transmembrane region" description="Helical" evidence="22">
    <location>
        <begin position="310"/>
        <end position="331"/>
    </location>
</feature>
<accession>E9HEP8</accession>
<comment type="subcellular location">
    <subcellularLocation>
        <location evidence="2">Cell membrane</location>
        <topology evidence="2">Single-pass type I membrane protein</topology>
    </subcellularLocation>
    <subcellularLocation>
        <location evidence="1">Nucleus</location>
    </subcellularLocation>
</comment>
<keyword evidence="15 20" id="KW-1015">Disulfide bond</keyword>
<feature type="domain" description="LNR" evidence="24">
    <location>
        <begin position="128"/>
        <end position="166"/>
    </location>
</feature>
<feature type="compositionally biased region" description="Low complexity" evidence="21">
    <location>
        <begin position="385"/>
        <end position="402"/>
    </location>
</feature>
<dbReference type="Gene3D" id="3.30.300.320">
    <property type="match status" value="1"/>
</dbReference>
<dbReference type="InterPro" id="IPR051355">
    <property type="entry name" value="Notch/Slit_guidance"/>
</dbReference>
<keyword evidence="11 22" id="KW-1133">Transmembrane helix</keyword>
<dbReference type="Proteomes" id="UP000000305">
    <property type="component" value="Unassembled WGS sequence"/>
</dbReference>
<dbReference type="GO" id="GO:0007219">
    <property type="term" value="P:Notch signaling pathway"/>
    <property type="evidence" value="ECO:0007669"/>
    <property type="project" value="UniProtKB-KW"/>
</dbReference>
<dbReference type="PROSITE" id="PS50026">
    <property type="entry name" value="EGF_3"/>
    <property type="match status" value="1"/>
</dbReference>
<dbReference type="InterPro" id="IPR000742">
    <property type="entry name" value="EGF"/>
</dbReference>
<dbReference type="GO" id="GO:0001708">
    <property type="term" value="P:cell fate specification"/>
    <property type="evidence" value="ECO:0007669"/>
    <property type="project" value="UniProtKB-ARBA"/>
</dbReference>
<evidence type="ECO:0000256" key="10">
    <source>
        <dbReference type="ARBA" id="ARBA00022976"/>
    </source>
</evidence>
<dbReference type="KEGG" id="dpx:DAPPUDRAFT_113314"/>
<keyword evidence="16" id="KW-0010">Activator</keyword>
<dbReference type="eggNOG" id="KOG1217">
    <property type="taxonomic scope" value="Eukaryota"/>
</dbReference>
<dbReference type="InterPro" id="IPR000800">
    <property type="entry name" value="Notch_dom"/>
</dbReference>
<feature type="domain" description="LNR" evidence="24">
    <location>
        <begin position="88"/>
        <end position="119"/>
    </location>
</feature>
<keyword evidence="8" id="KW-0677">Repeat</keyword>
<keyword evidence="19" id="KW-0539">Nucleus</keyword>
<evidence type="ECO:0008006" key="27">
    <source>
        <dbReference type="Google" id="ProtNLM"/>
    </source>
</evidence>
<evidence type="ECO:0000256" key="7">
    <source>
        <dbReference type="ARBA" id="ARBA00022729"/>
    </source>
</evidence>
<dbReference type="SMART" id="SM00004">
    <property type="entry name" value="NL"/>
    <property type="match status" value="3"/>
</dbReference>
<keyword evidence="13" id="KW-0040">ANK repeat</keyword>
<evidence type="ECO:0000256" key="15">
    <source>
        <dbReference type="ARBA" id="ARBA00023157"/>
    </source>
</evidence>
<evidence type="ECO:0000256" key="13">
    <source>
        <dbReference type="ARBA" id="ARBA00023043"/>
    </source>
</evidence>
<dbReference type="PANTHER" id="PTHR45836">
    <property type="entry name" value="SLIT HOMOLOG"/>
    <property type="match status" value="1"/>
</dbReference>
<evidence type="ECO:0000256" key="1">
    <source>
        <dbReference type="ARBA" id="ARBA00004123"/>
    </source>
</evidence>
<keyword evidence="12" id="KW-0805">Transcription regulation</keyword>
<dbReference type="GO" id="GO:0090575">
    <property type="term" value="C:RNA polymerase II transcription regulator complex"/>
    <property type="evidence" value="ECO:0007669"/>
    <property type="project" value="UniProtKB-ARBA"/>
</dbReference>
<evidence type="ECO:0000256" key="5">
    <source>
        <dbReference type="ARBA" id="ARBA00022536"/>
    </source>
</evidence>
<dbReference type="PRINTS" id="PR01983">
    <property type="entry name" value="NOTCH"/>
</dbReference>
<evidence type="ECO:0000256" key="2">
    <source>
        <dbReference type="ARBA" id="ARBA00004251"/>
    </source>
</evidence>
<dbReference type="OrthoDB" id="6774234at2759"/>
<evidence type="ECO:0000256" key="16">
    <source>
        <dbReference type="ARBA" id="ARBA00023159"/>
    </source>
</evidence>
<reference evidence="25 26" key="1">
    <citation type="journal article" date="2011" name="Science">
        <title>The ecoresponsive genome of Daphnia pulex.</title>
        <authorList>
            <person name="Colbourne J.K."/>
            <person name="Pfrender M.E."/>
            <person name="Gilbert D."/>
            <person name="Thomas W.K."/>
            <person name="Tucker A."/>
            <person name="Oakley T.H."/>
            <person name="Tokishita S."/>
            <person name="Aerts A."/>
            <person name="Arnold G.J."/>
            <person name="Basu M.K."/>
            <person name="Bauer D.J."/>
            <person name="Caceres C.E."/>
            <person name="Carmel L."/>
            <person name="Casola C."/>
            <person name="Choi J.H."/>
            <person name="Detter J.C."/>
            <person name="Dong Q."/>
            <person name="Dusheyko S."/>
            <person name="Eads B.D."/>
            <person name="Frohlich T."/>
            <person name="Geiler-Samerotte K.A."/>
            <person name="Gerlach D."/>
            <person name="Hatcher P."/>
            <person name="Jogdeo S."/>
            <person name="Krijgsveld J."/>
            <person name="Kriventseva E.V."/>
            <person name="Kultz D."/>
            <person name="Laforsch C."/>
            <person name="Lindquist E."/>
            <person name="Lopez J."/>
            <person name="Manak J.R."/>
            <person name="Muller J."/>
            <person name="Pangilinan J."/>
            <person name="Patwardhan R.P."/>
            <person name="Pitluck S."/>
            <person name="Pritham E.J."/>
            <person name="Rechtsteiner A."/>
            <person name="Rho M."/>
            <person name="Rogozin I.B."/>
            <person name="Sakarya O."/>
            <person name="Salamov A."/>
            <person name="Schaack S."/>
            <person name="Shapiro H."/>
            <person name="Shiga Y."/>
            <person name="Skalitzky C."/>
            <person name="Smith Z."/>
            <person name="Souvorov A."/>
            <person name="Sung W."/>
            <person name="Tang Z."/>
            <person name="Tsuchiya D."/>
            <person name="Tu H."/>
            <person name="Vos H."/>
            <person name="Wang M."/>
            <person name="Wolf Y.I."/>
            <person name="Yamagata H."/>
            <person name="Yamada T."/>
            <person name="Ye Y."/>
            <person name="Shaw J.R."/>
            <person name="Andrews J."/>
            <person name="Crease T.J."/>
            <person name="Tang H."/>
            <person name="Lucas S.M."/>
            <person name="Robertson H.M."/>
            <person name="Bork P."/>
            <person name="Koonin E.V."/>
            <person name="Zdobnov E.M."/>
            <person name="Grigoriev I.V."/>
            <person name="Lynch M."/>
            <person name="Boore J.L."/>
        </authorList>
    </citation>
    <scope>NUCLEOTIDE SEQUENCE [LARGE SCALE GENOMIC DNA]</scope>
</reference>
<dbReference type="GO" id="GO:0002164">
    <property type="term" value="P:larval development"/>
    <property type="evidence" value="ECO:0007669"/>
    <property type="project" value="UniProtKB-ARBA"/>
</dbReference>
<keyword evidence="14 22" id="KW-0472">Membrane</keyword>
<proteinExistence type="predicted"/>
<dbReference type="CDD" id="cd21706">
    <property type="entry name" value="JMTM_dNotch"/>
    <property type="match status" value="1"/>
</dbReference>
<name>E9HEP8_DAPPU</name>
<dbReference type="GO" id="GO:0005886">
    <property type="term" value="C:plasma membrane"/>
    <property type="evidence" value="ECO:0007669"/>
    <property type="project" value="UniProtKB-SubCell"/>
</dbReference>
<evidence type="ECO:0000256" key="21">
    <source>
        <dbReference type="SAM" id="MobiDB-lite"/>
    </source>
</evidence>
<evidence type="ECO:0000256" key="20">
    <source>
        <dbReference type="PROSITE-ProRule" id="PRU00076"/>
    </source>
</evidence>
<keyword evidence="4" id="KW-1003">Cell membrane</keyword>
<evidence type="ECO:0000256" key="14">
    <source>
        <dbReference type="ARBA" id="ARBA00023136"/>
    </source>
</evidence>
<dbReference type="InterPro" id="IPR035993">
    <property type="entry name" value="Notch-like_dom_sf"/>
</dbReference>
<keyword evidence="17" id="KW-0804">Transcription</keyword>
<evidence type="ECO:0000256" key="8">
    <source>
        <dbReference type="ARBA" id="ARBA00022737"/>
    </source>
</evidence>
<dbReference type="FunFam" id="3.30.300.320:FF:000001">
    <property type="entry name" value="Neurogenic locus notch 1"/>
    <property type="match status" value="1"/>
</dbReference>
<evidence type="ECO:0000256" key="19">
    <source>
        <dbReference type="ARBA" id="ARBA00023242"/>
    </source>
</evidence>
<evidence type="ECO:0000256" key="9">
    <source>
        <dbReference type="ARBA" id="ARBA00022782"/>
    </source>
</evidence>
<evidence type="ECO:0000259" key="24">
    <source>
        <dbReference type="PROSITE" id="PS50258"/>
    </source>
</evidence>
<feature type="non-terminal residue" evidence="25">
    <location>
        <position position="1"/>
    </location>
</feature>
<feature type="domain" description="LNR" evidence="24">
    <location>
        <begin position="48"/>
        <end position="87"/>
    </location>
</feature>
<evidence type="ECO:0000256" key="6">
    <source>
        <dbReference type="ARBA" id="ARBA00022692"/>
    </source>
</evidence>
<evidence type="ECO:0000256" key="11">
    <source>
        <dbReference type="ARBA" id="ARBA00022989"/>
    </source>
</evidence>
<dbReference type="Gene3D" id="3.30.70.3310">
    <property type="match status" value="1"/>
</dbReference>
<keyword evidence="10" id="KW-0914">Notch signaling pathway</keyword>
<dbReference type="OMA" id="TENKICE"/>
<dbReference type="SMART" id="SM01339">
    <property type="entry name" value="NODP"/>
    <property type="match status" value="1"/>
</dbReference>
<sequence>MGKFECHCPATWNGQQCESYDPRFMGGVGRKAAPNGISEELLRDKIQCASQGCHDKAGNGICDEDCNTPGCDFDGGDCSLGVSPWANCTSPLRCWELFKNKICDEECNNPECLFDGHDCDVRGDVQPCNPIYDAYCQSHYANGRCDDGCNNAECNWDGLDCENEPSILALGSVSMVLEMDLPTFKNMSVAFVRSIGRQLRTTVRIKLDQQGYEMVYPWNLGDEPSKALSSGSSHIYPHGAPGVIVFIEIDNRKCSQILGGECFARASQVAQFLAASASDHSLDADFPIHRVLALDAGPSEAPVDPTNTKLTYVIAGAALVVFVAIAVGVMVTTSRKRQRGITWFPDGFLSNSVSVQRRTSRRRGPDGQEMRNLHKQPSTNRLDIDPSMGMGMPPDMSGYMDH</sequence>
<keyword evidence="5 20" id="KW-0245">EGF-like domain</keyword>
<evidence type="ECO:0000313" key="25">
    <source>
        <dbReference type="EMBL" id="EFX69806.1"/>
    </source>
</evidence>
<dbReference type="PROSITE" id="PS00022">
    <property type="entry name" value="EGF_1"/>
    <property type="match status" value="1"/>
</dbReference>
<evidence type="ECO:0000256" key="4">
    <source>
        <dbReference type="ARBA" id="ARBA00022475"/>
    </source>
</evidence>
<dbReference type="InterPro" id="IPR011656">
    <property type="entry name" value="Notch_NODP_dom"/>
</dbReference>
<feature type="compositionally biased region" description="Basic and acidic residues" evidence="21">
    <location>
        <begin position="363"/>
        <end position="372"/>
    </location>
</feature>
<evidence type="ECO:0000259" key="23">
    <source>
        <dbReference type="PROSITE" id="PS50026"/>
    </source>
</evidence>
<evidence type="ECO:0000256" key="18">
    <source>
        <dbReference type="ARBA" id="ARBA00023180"/>
    </source>
</evidence>